<proteinExistence type="predicted"/>
<evidence type="ECO:0000313" key="12">
    <source>
        <dbReference type="EMBL" id="GJM53632.1"/>
    </source>
</evidence>
<keyword evidence="8" id="KW-0732">Signal</keyword>
<evidence type="ECO:0000259" key="10">
    <source>
        <dbReference type="Pfam" id="PF19425"/>
    </source>
</evidence>
<dbReference type="RefSeq" id="WP_264847339.1">
    <property type="nucleotide sequence ID" value="NZ_BPMA01000052.1"/>
</dbReference>
<evidence type="ECO:0000256" key="3">
    <source>
        <dbReference type="ARBA" id="ARBA00022670"/>
    </source>
</evidence>
<dbReference type="GO" id="GO:0006508">
    <property type="term" value="P:proteolysis"/>
    <property type="evidence" value="ECO:0007669"/>
    <property type="project" value="UniProtKB-KW"/>
</dbReference>
<name>A0AAV5AXM0_9FLAO</name>
<dbReference type="InterPro" id="IPR045834">
    <property type="entry name" value="Csd3_N2"/>
</dbReference>
<evidence type="ECO:0000313" key="14">
    <source>
        <dbReference type="Proteomes" id="UP001208692"/>
    </source>
</evidence>
<protein>
    <submittedName>
        <fullName evidence="11">Peptidase M23</fullName>
    </submittedName>
</protein>
<dbReference type="EMBL" id="BQKA01000007">
    <property type="protein sequence ID" value="GJM49462.1"/>
    <property type="molecule type" value="Genomic_DNA"/>
</dbReference>
<evidence type="ECO:0000256" key="8">
    <source>
        <dbReference type="SAM" id="SignalP"/>
    </source>
</evidence>
<dbReference type="PANTHER" id="PTHR21666">
    <property type="entry name" value="PEPTIDASE-RELATED"/>
    <property type="match status" value="1"/>
</dbReference>
<feature type="chain" id="PRO_5043427985" evidence="8">
    <location>
        <begin position="21"/>
        <end position="433"/>
    </location>
</feature>
<evidence type="ECO:0000313" key="13">
    <source>
        <dbReference type="Proteomes" id="UP001207736"/>
    </source>
</evidence>
<evidence type="ECO:0000256" key="6">
    <source>
        <dbReference type="ARBA" id="ARBA00022833"/>
    </source>
</evidence>
<keyword evidence="4" id="KW-0479">Metal-binding</keyword>
<comment type="cofactor">
    <cofactor evidence="1">
        <name>Zn(2+)</name>
        <dbReference type="ChEBI" id="CHEBI:29105"/>
    </cofactor>
</comment>
<comment type="subcellular location">
    <subcellularLocation>
        <location evidence="2">Cell envelope</location>
    </subcellularLocation>
</comment>
<keyword evidence="3" id="KW-0645">Protease</keyword>
<evidence type="ECO:0000256" key="4">
    <source>
        <dbReference type="ARBA" id="ARBA00022723"/>
    </source>
</evidence>
<dbReference type="PANTHER" id="PTHR21666:SF288">
    <property type="entry name" value="CELL DIVISION PROTEIN YTFB"/>
    <property type="match status" value="1"/>
</dbReference>
<evidence type="ECO:0000256" key="2">
    <source>
        <dbReference type="ARBA" id="ARBA00004196"/>
    </source>
</evidence>
<dbReference type="InterPro" id="IPR016047">
    <property type="entry name" value="M23ase_b-sheet_dom"/>
</dbReference>
<organism evidence="11 13">
    <name type="scientific">Capnocytophaga catalasegens</name>
    <dbReference type="NCBI Taxonomy" id="1004260"/>
    <lineage>
        <taxon>Bacteria</taxon>
        <taxon>Pseudomonadati</taxon>
        <taxon>Bacteroidota</taxon>
        <taxon>Flavobacteriia</taxon>
        <taxon>Flavobacteriales</taxon>
        <taxon>Flavobacteriaceae</taxon>
        <taxon>Capnocytophaga</taxon>
    </lineage>
</organism>
<feature type="domain" description="M23ase beta-sheet core" evidence="9">
    <location>
        <begin position="283"/>
        <end position="377"/>
    </location>
</feature>
<dbReference type="Proteomes" id="UP001208692">
    <property type="component" value="Unassembled WGS sequence"/>
</dbReference>
<keyword evidence="7" id="KW-0482">Metalloprotease</keyword>
<dbReference type="Gene3D" id="2.70.70.10">
    <property type="entry name" value="Glucose Permease (Domain IIA)"/>
    <property type="match status" value="1"/>
</dbReference>
<dbReference type="GO" id="GO:0046872">
    <property type="term" value="F:metal ion binding"/>
    <property type="evidence" value="ECO:0007669"/>
    <property type="project" value="UniProtKB-KW"/>
</dbReference>
<keyword evidence="14" id="KW-1185">Reference proteome</keyword>
<reference evidence="11 14" key="1">
    <citation type="submission" date="2021-11" db="EMBL/GenBank/DDBJ databases">
        <title>Draft genome sequence of Capnocytophaga sp. strain KC07075 isolated from cat oral cavity.</title>
        <authorList>
            <person name="Suzuki M."/>
            <person name="Imaoka K."/>
            <person name="Kimura M."/>
            <person name="Morikawa S."/>
            <person name="Maeda K."/>
        </authorList>
    </citation>
    <scope>NUCLEOTIDE SEQUENCE</scope>
    <source>
        <strain evidence="11">KC07075</strain>
        <strain evidence="12 14">KC07079</strain>
    </source>
</reference>
<sequence>MIHYIRISLLIAIASLLYTACWDNQADKKKNSKDIAIAEPPKPVYEYGFNILEYNIVKDTVRIGDTFGKLLNDNHIRMSDIYTLTENHKDLLNPKDFRAGQPYAKVFSKQNPDSLAYFIYEPAITHYIKVHTRDSLYAEVINRKVTILEKEAGGTIQNNLSMDMINAGVSFSTAYAFSQIFDYTIDFFHLQPDDKFRVIYEERFVDDTIYAGMVKIKATYFEHKGKPFYAFNFETDSITKKSGFYDENGNMMKRMFLKAPLDIFRITSRFGMRFHPVLHRMKGHFGTDYAAPHGTPIRATASGTVIKAGYNSGNGNFVKIRHNKTYETQYLHMSKILVRQGQYVMQGDIIGKVGSTGLATGPHVCYRFWKNGVQVDPLKEMLPQAEPIEERLKASYLAYIEPLKKQLDQIPYIEAKINQTEIEQGEQIDTIIK</sequence>
<dbReference type="GO" id="GO:0004222">
    <property type="term" value="F:metalloendopeptidase activity"/>
    <property type="evidence" value="ECO:0007669"/>
    <property type="project" value="TreeGrafter"/>
</dbReference>
<feature type="domain" description="Csd3-like second N-terminal" evidence="10">
    <location>
        <begin position="151"/>
        <end position="270"/>
    </location>
</feature>
<dbReference type="Pfam" id="PF01551">
    <property type="entry name" value="Peptidase_M23"/>
    <property type="match status" value="1"/>
</dbReference>
<evidence type="ECO:0000313" key="11">
    <source>
        <dbReference type="EMBL" id="GJM49462.1"/>
    </source>
</evidence>
<evidence type="ECO:0000259" key="9">
    <source>
        <dbReference type="Pfam" id="PF01551"/>
    </source>
</evidence>
<dbReference type="Gene3D" id="3.10.450.350">
    <property type="match status" value="1"/>
</dbReference>
<feature type="signal peptide" evidence="8">
    <location>
        <begin position="1"/>
        <end position="20"/>
    </location>
</feature>
<dbReference type="InterPro" id="IPR050570">
    <property type="entry name" value="Cell_wall_metabolism_enzyme"/>
</dbReference>
<dbReference type="AlphaFoldDB" id="A0AAV5AXM0"/>
<comment type="caution">
    <text evidence="11">The sequence shown here is derived from an EMBL/GenBank/DDBJ whole genome shotgun (WGS) entry which is preliminary data.</text>
</comment>
<dbReference type="CDD" id="cd12797">
    <property type="entry name" value="M23_peptidase"/>
    <property type="match status" value="1"/>
</dbReference>
<dbReference type="GO" id="GO:0030313">
    <property type="term" value="C:cell envelope"/>
    <property type="evidence" value="ECO:0007669"/>
    <property type="project" value="UniProtKB-SubCell"/>
</dbReference>
<dbReference type="Proteomes" id="UP001207736">
    <property type="component" value="Unassembled WGS sequence"/>
</dbReference>
<keyword evidence="6" id="KW-0862">Zinc</keyword>
<evidence type="ECO:0000256" key="7">
    <source>
        <dbReference type="ARBA" id="ARBA00023049"/>
    </source>
</evidence>
<dbReference type="InterPro" id="IPR011055">
    <property type="entry name" value="Dup_hybrid_motif"/>
</dbReference>
<gene>
    <name evidence="11" type="ORF">RCZ15_04370</name>
    <name evidence="12" type="ORF">RCZ16_19480</name>
</gene>
<dbReference type="EMBL" id="BQKB01000043">
    <property type="protein sequence ID" value="GJM53632.1"/>
    <property type="molecule type" value="Genomic_DNA"/>
</dbReference>
<dbReference type="SUPFAM" id="SSF51261">
    <property type="entry name" value="Duplicated hybrid motif"/>
    <property type="match status" value="1"/>
</dbReference>
<keyword evidence="5" id="KW-0378">Hydrolase</keyword>
<dbReference type="Pfam" id="PF19425">
    <property type="entry name" value="Csd3_N2"/>
    <property type="match status" value="1"/>
</dbReference>
<evidence type="ECO:0000256" key="5">
    <source>
        <dbReference type="ARBA" id="ARBA00022801"/>
    </source>
</evidence>
<evidence type="ECO:0000256" key="1">
    <source>
        <dbReference type="ARBA" id="ARBA00001947"/>
    </source>
</evidence>
<accession>A0AAV5AXM0</accession>